<feature type="region of interest" description="Disordered" evidence="1">
    <location>
        <begin position="1"/>
        <end position="57"/>
    </location>
</feature>
<evidence type="ECO:0000313" key="2">
    <source>
        <dbReference type="EMBL" id="MBC9714697.1"/>
    </source>
</evidence>
<protein>
    <submittedName>
        <fullName evidence="2">Uncharacterized protein</fullName>
    </submittedName>
</protein>
<feature type="compositionally biased region" description="Basic and acidic residues" evidence="1">
    <location>
        <begin position="1"/>
        <end position="12"/>
    </location>
</feature>
<dbReference type="RefSeq" id="WP_187815174.1">
    <property type="nucleotide sequence ID" value="NZ_JACTVJ010000008.1"/>
</dbReference>
<feature type="compositionally biased region" description="Low complexity" evidence="1">
    <location>
        <begin position="13"/>
        <end position="33"/>
    </location>
</feature>
<keyword evidence="3" id="KW-1185">Reference proteome</keyword>
<comment type="caution">
    <text evidence="2">The sequence shown here is derived from an EMBL/GenBank/DDBJ whole genome shotgun (WGS) entry which is preliminary data.</text>
</comment>
<dbReference type="EMBL" id="JACTVJ010000008">
    <property type="protein sequence ID" value="MBC9714697.1"/>
    <property type="molecule type" value="Genomic_DNA"/>
</dbReference>
<sequence>MANTPQKKDETTTRTAKTAAARAKQTAAKSTASGSEAAKSTASSGAEAAKSATSGAVPQAALTKVGSALGSVQAKAGPVVSQATTLATTAWTVVRARKLIATAGAVGTATVAATAFAAGRRSQRAAHGPLTRLTGGRI</sequence>
<reference evidence="2 3" key="1">
    <citation type="submission" date="2020-08" db="EMBL/GenBank/DDBJ databases">
        <title>Genemic of Streptomyces polyaspartic.</title>
        <authorList>
            <person name="Liu W."/>
        </authorList>
    </citation>
    <scope>NUCLEOTIDE SEQUENCE [LARGE SCALE GENOMIC DNA]</scope>
    <source>
        <strain evidence="2 3">TRM66268-LWL</strain>
    </source>
</reference>
<gene>
    <name evidence="2" type="ORF">H9Y04_19245</name>
</gene>
<proteinExistence type="predicted"/>
<dbReference type="Proteomes" id="UP000642284">
    <property type="component" value="Unassembled WGS sequence"/>
</dbReference>
<organism evidence="2 3">
    <name type="scientific">Streptomyces polyasparticus</name>
    <dbReference type="NCBI Taxonomy" id="2767826"/>
    <lineage>
        <taxon>Bacteria</taxon>
        <taxon>Bacillati</taxon>
        <taxon>Actinomycetota</taxon>
        <taxon>Actinomycetes</taxon>
        <taxon>Kitasatosporales</taxon>
        <taxon>Streptomycetaceae</taxon>
        <taxon>Streptomyces</taxon>
    </lineage>
</organism>
<evidence type="ECO:0000256" key="1">
    <source>
        <dbReference type="SAM" id="MobiDB-lite"/>
    </source>
</evidence>
<evidence type="ECO:0000313" key="3">
    <source>
        <dbReference type="Proteomes" id="UP000642284"/>
    </source>
</evidence>
<accession>A0ABR7SGT5</accession>
<name>A0ABR7SGT5_9ACTN</name>